<keyword evidence="4" id="KW-0274">FAD</keyword>
<sequence>MGSYLTSRLHHQLREAIRGFAEREVRPQVPAMEGSLGAQHELSRLIAREGWFGPTIEAEYGGAGSGQLAGTIVVEELSRVSGALGAMTRSVQLAAAAIGRFGSDEQRKTWLPAIAAGECLPTVPGSGPRYESASVGRASAGPPLRAVRDGAHYLLNGRMQLGNCHSGALHCVLARTGPDSRDLTALLVEPGLPGLLRGSERRTLGPHGFSVGEIVFEDCRVPESARLGDEGDGPAVAQSLRDGTGRAGLTAVALGIHQALLDETTRLCAERRRHGKALHELPDIAVKLGRMQSRLTTARLAAYHAVQVSDRGDTHDAGTTDAGLTQIASALDSARTAREIQAAAGFTDRALERCLRDARRILAPACTADVQQLPPAAAPTRRADTADRPARTAAQLRAELQPAL</sequence>
<dbReference type="Gene3D" id="1.20.140.10">
    <property type="entry name" value="Butyryl-CoA Dehydrogenase, subunit A, domain 3"/>
    <property type="match status" value="1"/>
</dbReference>
<dbReference type="SUPFAM" id="SSF47203">
    <property type="entry name" value="Acyl-CoA dehydrogenase C-terminal domain-like"/>
    <property type="match status" value="1"/>
</dbReference>
<reference evidence="7 8" key="1">
    <citation type="submission" date="2018-08" db="EMBL/GenBank/DDBJ databases">
        <title>Isolation, diversity and antifungal activity of Actinobacteria from wheat.</title>
        <authorList>
            <person name="Han C."/>
        </authorList>
    </citation>
    <scope>NUCLEOTIDE SEQUENCE [LARGE SCALE GENOMIC DNA]</scope>
    <source>
        <strain evidence="7 8">NEAU-YY421</strain>
    </source>
</reference>
<dbReference type="GO" id="GO:0050660">
    <property type="term" value="F:flavin adenine dinucleotide binding"/>
    <property type="evidence" value="ECO:0007669"/>
    <property type="project" value="InterPro"/>
</dbReference>
<dbReference type="InterPro" id="IPR036250">
    <property type="entry name" value="AcylCo_DH-like_C"/>
</dbReference>
<proteinExistence type="inferred from homology"/>
<evidence type="ECO:0000259" key="5">
    <source>
        <dbReference type="Pfam" id="PF00441"/>
    </source>
</evidence>
<evidence type="ECO:0000259" key="6">
    <source>
        <dbReference type="Pfam" id="PF02771"/>
    </source>
</evidence>
<protein>
    <submittedName>
        <fullName evidence="7">Acyl-CoA dehydrogenase</fullName>
    </submittedName>
</protein>
<dbReference type="PANTHER" id="PTHR43884:SF12">
    <property type="entry name" value="ISOVALERYL-COA DEHYDROGENASE, MITOCHONDRIAL-RELATED"/>
    <property type="match status" value="1"/>
</dbReference>
<dbReference type="InterPro" id="IPR009075">
    <property type="entry name" value="AcylCo_DH/oxidase_C"/>
</dbReference>
<dbReference type="InterPro" id="IPR009100">
    <property type="entry name" value="AcylCoA_DH/oxidase_NM_dom_sf"/>
</dbReference>
<evidence type="ECO:0000256" key="2">
    <source>
        <dbReference type="ARBA" id="ARBA00009347"/>
    </source>
</evidence>
<dbReference type="InterPro" id="IPR037069">
    <property type="entry name" value="AcylCoA_DH/ox_N_sf"/>
</dbReference>
<accession>A0A372LYE1</accession>
<dbReference type="AlphaFoldDB" id="A0A372LYE1"/>
<dbReference type="PANTHER" id="PTHR43884">
    <property type="entry name" value="ACYL-COA DEHYDROGENASE"/>
    <property type="match status" value="1"/>
</dbReference>
<comment type="cofactor">
    <cofactor evidence="1">
        <name>FAD</name>
        <dbReference type="ChEBI" id="CHEBI:57692"/>
    </cofactor>
</comment>
<evidence type="ECO:0000256" key="1">
    <source>
        <dbReference type="ARBA" id="ARBA00001974"/>
    </source>
</evidence>
<feature type="domain" description="Acyl-CoA dehydrogenase/oxidase C-terminal" evidence="5">
    <location>
        <begin position="243"/>
        <end position="361"/>
    </location>
</feature>
<dbReference type="Proteomes" id="UP000263094">
    <property type="component" value="Unassembled WGS sequence"/>
</dbReference>
<dbReference type="Gene3D" id="2.40.110.10">
    <property type="entry name" value="Butyryl-CoA Dehydrogenase, subunit A, domain 2"/>
    <property type="match status" value="1"/>
</dbReference>
<evidence type="ECO:0000256" key="3">
    <source>
        <dbReference type="ARBA" id="ARBA00022630"/>
    </source>
</evidence>
<keyword evidence="8" id="KW-1185">Reference proteome</keyword>
<dbReference type="GO" id="GO:0003995">
    <property type="term" value="F:acyl-CoA dehydrogenase activity"/>
    <property type="evidence" value="ECO:0007669"/>
    <property type="project" value="TreeGrafter"/>
</dbReference>
<dbReference type="OrthoDB" id="8876745at2"/>
<keyword evidence="3" id="KW-0285">Flavoprotein</keyword>
<evidence type="ECO:0000313" key="7">
    <source>
        <dbReference type="EMBL" id="RFU83672.1"/>
    </source>
</evidence>
<dbReference type="EMBL" id="QUAK01000193">
    <property type="protein sequence ID" value="RFU83672.1"/>
    <property type="molecule type" value="Genomic_DNA"/>
</dbReference>
<comment type="similarity">
    <text evidence="2">Belongs to the acyl-CoA dehydrogenase family.</text>
</comment>
<feature type="domain" description="Acyl-CoA dehydrogenase/oxidase N-terminal" evidence="6">
    <location>
        <begin position="10"/>
        <end position="118"/>
    </location>
</feature>
<organism evidence="7 8">
    <name type="scientific">Streptomyces triticagri</name>
    <dbReference type="NCBI Taxonomy" id="2293568"/>
    <lineage>
        <taxon>Bacteria</taxon>
        <taxon>Bacillati</taxon>
        <taxon>Actinomycetota</taxon>
        <taxon>Actinomycetes</taxon>
        <taxon>Kitasatosporales</taxon>
        <taxon>Streptomycetaceae</taxon>
        <taxon>Streptomyces</taxon>
    </lineage>
</organism>
<dbReference type="RefSeq" id="WP_128558648.1">
    <property type="nucleotide sequence ID" value="NZ_QUAK01000193.1"/>
</dbReference>
<dbReference type="InterPro" id="IPR013786">
    <property type="entry name" value="AcylCoA_DH/ox_N"/>
</dbReference>
<name>A0A372LYE1_9ACTN</name>
<dbReference type="Pfam" id="PF00441">
    <property type="entry name" value="Acyl-CoA_dh_1"/>
    <property type="match status" value="1"/>
</dbReference>
<evidence type="ECO:0000313" key="8">
    <source>
        <dbReference type="Proteomes" id="UP000263094"/>
    </source>
</evidence>
<dbReference type="SUPFAM" id="SSF56645">
    <property type="entry name" value="Acyl-CoA dehydrogenase NM domain-like"/>
    <property type="match status" value="1"/>
</dbReference>
<dbReference type="Pfam" id="PF02771">
    <property type="entry name" value="Acyl-CoA_dh_N"/>
    <property type="match status" value="1"/>
</dbReference>
<evidence type="ECO:0000256" key="4">
    <source>
        <dbReference type="ARBA" id="ARBA00022827"/>
    </source>
</evidence>
<dbReference type="Gene3D" id="1.10.540.10">
    <property type="entry name" value="Acyl-CoA dehydrogenase/oxidase, N-terminal domain"/>
    <property type="match status" value="1"/>
</dbReference>
<gene>
    <name evidence="7" type="ORF">DY218_26595</name>
</gene>
<comment type="caution">
    <text evidence="7">The sequence shown here is derived from an EMBL/GenBank/DDBJ whole genome shotgun (WGS) entry which is preliminary data.</text>
</comment>
<dbReference type="InterPro" id="IPR046373">
    <property type="entry name" value="Acyl-CoA_Oxase/DH_mid-dom_sf"/>
</dbReference>